<protein>
    <recommendedName>
        <fullName evidence="3">PLAC8 family protein</fullName>
    </recommendedName>
</protein>
<dbReference type="EMBL" id="BRXU01000029">
    <property type="protein sequence ID" value="GLC59678.1"/>
    <property type="molecule type" value="Genomic_DNA"/>
</dbReference>
<dbReference type="NCBIfam" id="TIGR01571">
    <property type="entry name" value="A_thal_Cys_rich"/>
    <property type="match status" value="1"/>
</dbReference>
<dbReference type="Pfam" id="PF04749">
    <property type="entry name" value="PLAC8"/>
    <property type="match status" value="1"/>
</dbReference>
<evidence type="ECO:0008006" key="3">
    <source>
        <dbReference type="Google" id="ProtNLM"/>
    </source>
</evidence>
<gene>
    <name evidence="1" type="primary">PLEST010526</name>
    <name evidence="1" type="ORF">PLESTB_001521500</name>
</gene>
<accession>A0A9W6BWT8</accession>
<sequence length="164" mass="17639">MSYSDTQEGCLDFCIPKDAQEATKAAFEFAKTSMLKTEEDGSKDWDYGPFSCLGNIPLTVAVACCPCWASCIRYRNNEYMSGKSCEVAFVNAMVAGAVCLGPCHYAVVRGQFRKKYGLKGSPCQDCMCGCCLGPCLLCADTNQLMVSQGIKVPYLNLKGGAPAS</sequence>
<organism evidence="1 2">
    <name type="scientific">Pleodorina starrii</name>
    <dbReference type="NCBI Taxonomy" id="330485"/>
    <lineage>
        <taxon>Eukaryota</taxon>
        <taxon>Viridiplantae</taxon>
        <taxon>Chlorophyta</taxon>
        <taxon>core chlorophytes</taxon>
        <taxon>Chlorophyceae</taxon>
        <taxon>CS clade</taxon>
        <taxon>Chlamydomonadales</taxon>
        <taxon>Volvocaceae</taxon>
        <taxon>Pleodorina</taxon>
    </lineage>
</organism>
<dbReference type="Proteomes" id="UP001165080">
    <property type="component" value="Unassembled WGS sequence"/>
</dbReference>
<proteinExistence type="predicted"/>
<dbReference type="AlphaFoldDB" id="A0A9W6BWT8"/>
<dbReference type="InterPro" id="IPR006461">
    <property type="entry name" value="PLAC_motif_containing"/>
</dbReference>
<dbReference type="OrthoDB" id="1045822at2759"/>
<evidence type="ECO:0000313" key="1">
    <source>
        <dbReference type="EMBL" id="GLC59678.1"/>
    </source>
</evidence>
<name>A0A9W6BWT8_9CHLO</name>
<evidence type="ECO:0000313" key="2">
    <source>
        <dbReference type="Proteomes" id="UP001165080"/>
    </source>
</evidence>
<comment type="caution">
    <text evidence="1">The sequence shown here is derived from an EMBL/GenBank/DDBJ whole genome shotgun (WGS) entry which is preliminary data.</text>
</comment>
<dbReference type="PANTHER" id="PTHR15907">
    <property type="entry name" value="DUF614 FAMILY PROTEIN-RELATED"/>
    <property type="match status" value="1"/>
</dbReference>
<reference evidence="1 2" key="1">
    <citation type="journal article" date="2023" name="Commun. Biol.">
        <title>Reorganization of the ancestral sex-determining regions during the evolution of trioecy in Pleodorina starrii.</title>
        <authorList>
            <person name="Takahashi K."/>
            <person name="Suzuki S."/>
            <person name="Kawai-Toyooka H."/>
            <person name="Yamamoto K."/>
            <person name="Hamaji T."/>
            <person name="Ootsuki R."/>
            <person name="Yamaguchi H."/>
            <person name="Kawachi M."/>
            <person name="Higashiyama T."/>
            <person name="Nozaki H."/>
        </authorList>
    </citation>
    <scope>NUCLEOTIDE SEQUENCE [LARGE SCALE GENOMIC DNA]</scope>
    <source>
        <strain evidence="1 2">NIES-4479</strain>
    </source>
</reference>
<keyword evidence="2" id="KW-1185">Reference proteome</keyword>